<gene>
    <name evidence="1" type="ORF">EDD19_105174</name>
</gene>
<dbReference type="GeneID" id="89531736"/>
<evidence type="ECO:0000313" key="2">
    <source>
        <dbReference type="Proteomes" id="UP000295805"/>
    </source>
</evidence>
<dbReference type="GO" id="GO:0016740">
    <property type="term" value="F:transferase activity"/>
    <property type="evidence" value="ECO:0007669"/>
    <property type="project" value="UniProtKB-KW"/>
</dbReference>
<dbReference type="OrthoDB" id="9815890at2"/>
<proteinExistence type="predicted"/>
<dbReference type="InterPro" id="IPR001763">
    <property type="entry name" value="Rhodanese-like_dom"/>
</dbReference>
<protein>
    <submittedName>
        <fullName evidence="1">Rhodanese-related sulfurtransferase</fullName>
    </submittedName>
</protein>
<dbReference type="RefSeq" id="WP_063973774.1">
    <property type="nucleotide sequence ID" value="NZ_CP143053.1"/>
</dbReference>
<dbReference type="Pfam" id="PF00581">
    <property type="entry name" value="Rhodanese"/>
    <property type="match status" value="1"/>
</dbReference>
<dbReference type="EMBL" id="SMCX01000005">
    <property type="protein sequence ID" value="TCW25116.1"/>
    <property type="molecule type" value="Genomic_DNA"/>
</dbReference>
<comment type="caution">
    <text evidence="1">The sequence shown here is derived from an EMBL/GenBank/DDBJ whole genome shotgun (WGS) entry which is preliminary data.</text>
</comment>
<organism evidence="1 2">
    <name type="scientific">Dietzia cinnamea</name>
    <dbReference type="NCBI Taxonomy" id="321318"/>
    <lineage>
        <taxon>Bacteria</taxon>
        <taxon>Bacillati</taxon>
        <taxon>Actinomycetota</taxon>
        <taxon>Actinomycetes</taxon>
        <taxon>Mycobacteriales</taxon>
        <taxon>Dietziaceae</taxon>
        <taxon>Dietzia</taxon>
    </lineage>
</organism>
<dbReference type="PANTHER" id="PTHR47377">
    <property type="entry name" value="RHODANESE-LIKE DOMAIN-CONTAINING PROTEIN 4, CHLOROPLASTIC"/>
    <property type="match status" value="1"/>
</dbReference>
<dbReference type="SMART" id="SM00450">
    <property type="entry name" value="RHOD"/>
    <property type="match status" value="1"/>
</dbReference>
<evidence type="ECO:0000313" key="1">
    <source>
        <dbReference type="EMBL" id="TCW25116.1"/>
    </source>
</evidence>
<dbReference type="InterPro" id="IPR036873">
    <property type="entry name" value="Rhodanese-like_dom_sf"/>
</dbReference>
<dbReference type="AlphaFoldDB" id="A0A177JS40"/>
<keyword evidence="1" id="KW-0808">Transferase</keyword>
<name>A0A177JS40_9ACTN</name>
<dbReference type="PANTHER" id="PTHR47377:SF1">
    <property type="entry name" value="RHODANESE-LIKE DOMAIN-CONTAINING PROTEIN 4, CHLOROPLASTIC"/>
    <property type="match status" value="1"/>
</dbReference>
<dbReference type="PROSITE" id="PS50206">
    <property type="entry name" value="RHODANESE_3"/>
    <property type="match status" value="1"/>
</dbReference>
<dbReference type="Proteomes" id="UP000295805">
    <property type="component" value="Unassembled WGS sequence"/>
</dbReference>
<dbReference type="InterPro" id="IPR044240">
    <property type="entry name" value="STR4-like"/>
</dbReference>
<reference evidence="1 2" key="1">
    <citation type="submission" date="2019-03" db="EMBL/GenBank/DDBJ databases">
        <title>Root nodule microbial communities of legume samples collected from USA, Mexico and Botswana.</title>
        <authorList>
            <person name="Hirsch A."/>
        </authorList>
    </citation>
    <scope>NUCLEOTIDE SEQUENCE [LARGE SCALE GENOMIC DNA]</scope>
    <source>
        <strain evidence="1 2">55</strain>
    </source>
</reference>
<accession>A0A177JS40</accession>
<sequence length="138" mass="14555">MSDYAGDLPPRQAWELLASDPDAVLVDVRTSAEWQWVGGADLSELGKRTLGIEWMTSAGQPNARFVEQLAEAGVEPDAPVLFLCRSGHRSAAAARVATAAGYGAAYNVAGGFEGDPDAEGHRGTVNGWKVAGLAWRQS</sequence>
<dbReference type="SUPFAM" id="SSF52821">
    <property type="entry name" value="Rhodanese/Cell cycle control phosphatase"/>
    <property type="match status" value="1"/>
</dbReference>
<dbReference type="Gene3D" id="3.40.250.10">
    <property type="entry name" value="Rhodanese-like domain"/>
    <property type="match status" value="1"/>
</dbReference>